<comment type="function">
    <text evidence="9">Involved in the biosynthesis of ADP-glucose, a building block required for the elongation reactions to produce glycogen. Catalyzes the reaction between ATP and alpha-D-glucose 1-phosphate (G1P) to produce pyrophosphate and ADP-Glc.</text>
</comment>
<keyword evidence="2 9" id="KW-0321">Glycogen metabolism</keyword>
<dbReference type="InParanoid" id="A0A0Q2V3Y2"/>
<dbReference type="NCBIfam" id="TIGR02091">
    <property type="entry name" value="glgC"/>
    <property type="match status" value="1"/>
</dbReference>
<dbReference type="HAMAP" id="MF_00624">
    <property type="entry name" value="GlgC"/>
    <property type="match status" value="1"/>
</dbReference>
<keyword evidence="5 9" id="KW-0547">Nucleotide-binding</keyword>
<evidence type="ECO:0000256" key="8">
    <source>
        <dbReference type="ARBA" id="ARBA00023277"/>
    </source>
</evidence>
<evidence type="ECO:0000256" key="1">
    <source>
        <dbReference type="ARBA" id="ARBA00010443"/>
    </source>
</evidence>
<dbReference type="Proteomes" id="UP000051221">
    <property type="component" value="Unassembled WGS sequence"/>
</dbReference>
<feature type="domain" description="Nucleotidyl transferase" evidence="10">
    <location>
        <begin position="6"/>
        <end position="272"/>
    </location>
</feature>
<dbReference type="RefSeq" id="WP_055465214.1">
    <property type="nucleotide sequence ID" value="NZ_CP046798.1"/>
</dbReference>
<dbReference type="Gene3D" id="3.90.550.10">
    <property type="entry name" value="Spore Coat Polysaccharide Biosynthesis Protein SpsA, Chain A"/>
    <property type="match status" value="1"/>
</dbReference>
<dbReference type="NCBIfam" id="NF002023">
    <property type="entry name" value="PRK00844.1"/>
    <property type="match status" value="1"/>
</dbReference>
<dbReference type="PROSITE" id="PS00810">
    <property type="entry name" value="ADP_GLC_PYROPHOSPH_3"/>
    <property type="match status" value="1"/>
</dbReference>
<dbReference type="InterPro" id="IPR056818">
    <property type="entry name" value="GlmU/GlgC-like_hexapep"/>
</dbReference>
<feature type="binding site" evidence="9">
    <location>
        <position position="162"/>
    </location>
    <ligand>
        <name>alpha-D-glucose 1-phosphate</name>
        <dbReference type="ChEBI" id="CHEBI:58601"/>
    </ligand>
</feature>
<keyword evidence="3 9" id="KW-0808">Transferase</keyword>
<dbReference type="NCBIfam" id="NF001947">
    <property type="entry name" value="PRK00725.1"/>
    <property type="match status" value="1"/>
</dbReference>
<evidence type="ECO:0000313" key="12">
    <source>
        <dbReference type="EMBL" id="KQH87496.1"/>
    </source>
</evidence>
<dbReference type="GO" id="GO:0005978">
    <property type="term" value="P:glycogen biosynthetic process"/>
    <property type="evidence" value="ECO:0007669"/>
    <property type="project" value="UniProtKB-UniRule"/>
</dbReference>
<dbReference type="CDD" id="cd02508">
    <property type="entry name" value="ADP_Glucose_PP"/>
    <property type="match status" value="1"/>
</dbReference>
<dbReference type="Pfam" id="PF00483">
    <property type="entry name" value="NTP_transferase"/>
    <property type="match status" value="1"/>
</dbReference>
<dbReference type="InterPro" id="IPR005836">
    <property type="entry name" value="ADP_Glu_pyroP_CS"/>
</dbReference>
<proteinExistence type="inferred from homology"/>
<keyword evidence="4 9" id="KW-0548">Nucleotidyltransferase</keyword>
<comment type="caution">
    <text evidence="12">The sequence shown here is derived from an EMBL/GenBank/DDBJ whole genome shotgun (WGS) entry which is preliminary data.</text>
</comment>
<dbReference type="InterPro" id="IPR011004">
    <property type="entry name" value="Trimer_LpxA-like_sf"/>
</dbReference>
<dbReference type="PANTHER" id="PTHR43523:SF2">
    <property type="entry name" value="GLUCOSE-1-PHOSPHATE ADENYLYLTRANSFERASE"/>
    <property type="match status" value="1"/>
</dbReference>
<comment type="similarity">
    <text evidence="1 9">Belongs to the bacterial/plant glucose-1-phosphate adenylyltransferase family.</text>
</comment>
<dbReference type="AlphaFoldDB" id="A0A0Q2V3Y2"/>
<dbReference type="EC" id="2.7.7.27" evidence="9"/>
<evidence type="ECO:0000313" key="13">
    <source>
        <dbReference type="Proteomes" id="UP000051221"/>
    </source>
</evidence>
<name>A0A0Q2V3Y2_VIBFU</name>
<dbReference type="SUPFAM" id="SSF53448">
    <property type="entry name" value="Nucleotide-diphospho-sugar transferases"/>
    <property type="match status" value="1"/>
</dbReference>
<dbReference type="PROSITE" id="PS00808">
    <property type="entry name" value="ADP_GLC_PYROPHOSPH_1"/>
    <property type="match status" value="1"/>
</dbReference>
<comment type="catalytic activity">
    <reaction evidence="9">
        <text>alpha-D-glucose 1-phosphate + ATP + H(+) = ADP-alpha-D-glucose + diphosphate</text>
        <dbReference type="Rhea" id="RHEA:12120"/>
        <dbReference type="ChEBI" id="CHEBI:15378"/>
        <dbReference type="ChEBI" id="CHEBI:30616"/>
        <dbReference type="ChEBI" id="CHEBI:33019"/>
        <dbReference type="ChEBI" id="CHEBI:57498"/>
        <dbReference type="ChEBI" id="CHEBI:58601"/>
        <dbReference type="EC" id="2.7.7.27"/>
    </reaction>
</comment>
<feature type="site" description="Could play a key role in the communication between the regulatory and the substrate sites" evidence="9">
    <location>
        <position position="96"/>
    </location>
</feature>
<feature type="binding site" evidence="9">
    <location>
        <position position="195"/>
    </location>
    <ligand>
        <name>alpha-D-glucose 1-phosphate</name>
        <dbReference type="ChEBI" id="CHEBI:58601"/>
    </ligand>
</feature>
<dbReference type="CDD" id="cd04651">
    <property type="entry name" value="LbH_G1P_AT_C"/>
    <property type="match status" value="1"/>
</dbReference>
<feature type="binding site" evidence="9">
    <location>
        <position position="97"/>
    </location>
    <ligand>
        <name>alpha-D-glucose 1-phosphate</name>
        <dbReference type="ChEBI" id="CHEBI:58601"/>
    </ligand>
</feature>
<dbReference type="UniPathway" id="UPA00164"/>
<dbReference type="PANTHER" id="PTHR43523">
    <property type="entry name" value="GLUCOSE-1-PHOSPHATE ADENYLYLTRANSFERASE-RELATED"/>
    <property type="match status" value="1"/>
</dbReference>
<dbReference type="Pfam" id="PF24894">
    <property type="entry name" value="Hexapep_GlmU"/>
    <property type="match status" value="1"/>
</dbReference>
<evidence type="ECO:0000256" key="7">
    <source>
        <dbReference type="ARBA" id="ARBA00023056"/>
    </source>
</evidence>
<feature type="domain" description="Glucose-1-phosphate adenylyltransferase/Bifunctional protein GlmU-like C-terminal hexapeptide" evidence="11">
    <location>
        <begin position="295"/>
        <end position="398"/>
    </location>
</feature>
<comment type="subunit">
    <text evidence="9">Homotetramer.</text>
</comment>
<evidence type="ECO:0000256" key="6">
    <source>
        <dbReference type="ARBA" id="ARBA00022840"/>
    </source>
</evidence>
<evidence type="ECO:0000259" key="11">
    <source>
        <dbReference type="Pfam" id="PF24894"/>
    </source>
</evidence>
<dbReference type="Gene3D" id="2.160.10.10">
    <property type="entry name" value="Hexapeptide repeat proteins"/>
    <property type="match status" value="1"/>
</dbReference>
<dbReference type="PROSITE" id="PS00809">
    <property type="entry name" value="ADP_GLC_PYROPHOSPH_2"/>
    <property type="match status" value="1"/>
</dbReference>
<organism evidence="12 13">
    <name type="scientific">Vibrio furnissii</name>
    <dbReference type="NCBI Taxonomy" id="29494"/>
    <lineage>
        <taxon>Bacteria</taxon>
        <taxon>Pseudomonadati</taxon>
        <taxon>Pseudomonadota</taxon>
        <taxon>Gammaproteobacteria</taxon>
        <taxon>Vibrionales</taxon>
        <taxon>Vibrionaceae</taxon>
        <taxon>Vibrio</taxon>
    </lineage>
</organism>
<feature type="site" description="Could play a key role in the communication between the regulatory and the substrate sites" evidence="9">
    <location>
        <position position="58"/>
    </location>
</feature>
<evidence type="ECO:0000256" key="2">
    <source>
        <dbReference type="ARBA" id="ARBA00022600"/>
    </source>
</evidence>
<dbReference type="InterPro" id="IPR011831">
    <property type="entry name" value="ADP-Glc_PPase"/>
</dbReference>
<dbReference type="GO" id="GO:0005524">
    <property type="term" value="F:ATP binding"/>
    <property type="evidence" value="ECO:0007669"/>
    <property type="project" value="UniProtKB-KW"/>
</dbReference>
<feature type="binding site" evidence="9">
    <location>
        <begin position="177"/>
        <end position="178"/>
    </location>
    <ligand>
        <name>alpha-D-glucose 1-phosphate</name>
        <dbReference type="ChEBI" id="CHEBI:58601"/>
    </ligand>
</feature>
<dbReference type="InterPro" id="IPR029044">
    <property type="entry name" value="Nucleotide-diphossugar_trans"/>
</dbReference>
<evidence type="ECO:0000256" key="5">
    <source>
        <dbReference type="ARBA" id="ARBA00022741"/>
    </source>
</evidence>
<evidence type="ECO:0000256" key="4">
    <source>
        <dbReference type="ARBA" id="ARBA00022695"/>
    </source>
</evidence>
<keyword evidence="8 9" id="KW-0119">Carbohydrate metabolism</keyword>
<dbReference type="EMBL" id="LKHS01000002">
    <property type="protein sequence ID" value="KQH87496.1"/>
    <property type="molecule type" value="Genomic_DNA"/>
</dbReference>
<comment type="pathway">
    <text evidence="9">Glycan biosynthesis; glycogen biosynthesis.</text>
</comment>
<dbReference type="InterPro" id="IPR005835">
    <property type="entry name" value="NTP_transferase_dom"/>
</dbReference>
<dbReference type="InterPro" id="IPR023049">
    <property type="entry name" value="GlgC_bac"/>
</dbReference>
<reference evidence="12 13" key="1">
    <citation type="submission" date="2015-08" db="EMBL/GenBank/DDBJ databases">
        <title>Antibacterial properties of a collection of Vibrionaceae strains.</title>
        <authorList>
            <person name="Giubergia S."/>
        </authorList>
    </citation>
    <scope>NUCLEOTIDE SEQUENCE [LARGE SCALE GENOMIC DNA]</scope>
    <source>
        <strain evidence="12 13">S0821</strain>
    </source>
</reference>
<gene>
    <name evidence="9 12" type="primary">glgC</name>
    <name evidence="12" type="ORF">AMR76_02575</name>
</gene>
<dbReference type="FunCoup" id="A0A0Q2V3Y2">
    <property type="interactions" value="188"/>
</dbReference>
<keyword evidence="6 9" id="KW-0067">ATP-binding</keyword>
<dbReference type="SUPFAM" id="SSF51161">
    <property type="entry name" value="Trimeric LpxA-like enzymes"/>
    <property type="match status" value="1"/>
</dbReference>
<evidence type="ECO:0000256" key="9">
    <source>
        <dbReference type="HAMAP-Rule" id="MF_00624"/>
    </source>
</evidence>
<keyword evidence="7 9" id="KW-0320">Glycogen biosynthesis</keyword>
<protein>
    <recommendedName>
        <fullName evidence="9">Glucose-1-phosphate adenylyltransferase</fullName>
        <ecNumber evidence="9">2.7.7.27</ecNumber>
    </recommendedName>
    <alternativeName>
        <fullName evidence="9">ADP-glucose pyrophosphorylase</fullName>
        <shortName evidence="9">ADPGlc PPase</shortName>
    </alternativeName>
    <alternativeName>
        <fullName evidence="9">ADP-glucose synthase</fullName>
    </alternativeName>
</protein>
<keyword evidence="13" id="KW-1185">Reference proteome</keyword>
<sequence length="408" mass="45245">MQDTLAVVLAGGMGSRLSPLTDDRAKPAVPFGGKYRIIDFTLTNCLHSGLRRILVLTQYKSHSLQKHLRDGWSIFNPELGEFITVVPPQMRKGGKWYEGTADALFHNMWLLSRSDAKHVVVLSGDHIYRMDYAAMLEEHIEKGATLTIACMDVPREEAKAFGVMAIDDEHRITSFVEKPSDPPAMPSQPDRSLASMGIYIFNMETLQQALNEDSENSGSSHDFGKDIIPKLIPTQSVYAYQFGNDKGRVAKDCYWRDVGTIDSFYEANMDLLEPVPPMNLYQKNWAIRTYEPQLPPARTVSSATGNEGIFINSIISNGVINSGGSVQHSIVSSGVRINDGATIVDSILFDDVEVGDGCQLVNCIIDKHVKIPPHTQIGLNRIEDAKRFQISEKGIVVVPESYQFTPPS</sequence>
<evidence type="ECO:0000256" key="3">
    <source>
        <dbReference type="ARBA" id="ARBA00022679"/>
    </source>
</evidence>
<dbReference type="GO" id="GO:0008878">
    <property type="term" value="F:glucose-1-phosphate adenylyltransferase activity"/>
    <property type="evidence" value="ECO:0007669"/>
    <property type="project" value="UniProtKB-UniRule"/>
</dbReference>
<evidence type="ECO:0000259" key="10">
    <source>
        <dbReference type="Pfam" id="PF00483"/>
    </source>
</evidence>
<accession>A0A0Q2V3Y2</accession>